<sequence length="219" mass="23470">MASLDRNYTFDQNYTAAFLADDRQERAIVLHMVLSFVGGMVLGAFGAVLSSKSDLLYAIYEPYAYVLFVVVVGRTAASLGWAALTSALATFGPIISLLAASIFRTGGESLSLGSHGATLNITLLTLASFGMLSYFTRRKDLWGDLASGVLGGVFALDAMDKALPTGPEHVAGFWPWSVLMVIALVTGLLFWLRRGAGWLRSALVVLIIASTYFVFVVGL</sequence>
<feature type="transmembrane region" description="Helical" evidence="1">
    <location>
        <begin position="171"/>
        <end position="191"/>
    </location>
</feature>
<proteinExistence type="predicted"/>
<keyword evidence="3" id="KW-1185">Reference proteome</keyword>
<reference evidence="2 3" key="1">
    <citation type="submission" date="2023-07" db="EMBL/GenBank/DDBJ databases">
        <title>Sequencing the genomes of 1000 actinobacteria strains.</title>
        <authorList>
            <person name="Klenk H.-P."/>
        </authorList>
    </citation>
    <scope>NUCLEOTIDE SEQUENCE [LARGE SCALE GENOMIC DNA]</scope>
    <source>
        <strain evidence="2 3">DSM 44109</strain>
    </source>
</reference>
<gene>
    <name evidence="2" type="ORF">J2S55_000439</name>
</gene>
<dbReference type="EMBL" id="JAUSRB010000001">
    <property type="protein sequence ID" value="MDP9861180.1"/>
    <property type="molecule type" value="Genomic_DNA"/>
</dbReference>
<feature type="transmembrane region" description="Helical" evidence="1">
    <location>
        <begin position="79"/>
        <end position="103"/>
    </location>
</feature>
<organism evidence="2 3">
    <name type="scientific">Streptosporangium brasiliense</name>
    <dbReference type="NCBI Taxonomy" id="47480"/>
    <lineage>
        <taxon>Bacteria</taxon>
        <taxon>Bacillati</taxon>
        <taxon>Actinomycetota</taxon>
        <taxon>Actinomycetes</taxon>
        <taxon>Streptosporangiales</taxon>
        <taxon>Streptosporangiaceae</taxon>
        <taxon>Streptosporangium</taxon>
    </lineage>
</organism>
<evidence type="ECO:0000313" key="2">
    <source>
        <dbReference type="EMBL" id="MDP9861180.1"/>
    </source>
</evidence>
<accession>A0ABT9QW40</accession>
<keyword evidence="1" id="KW-1133">Transmembrane helix</keyword>
<dbReference type="Proteomes" id="UP001230426">
    <property type="component" value="Unassembled WGS sequence"/>
</dbReference>
<name>A0ABT9QW40_9ACTN</name>
<feature type="transmembrane region" description="Helical" evidence="1">
    <location>
        <begin position="198"/>
        <end position="218"/>
    </location>
</feature>
<evidence type="ECO:0000256" key="1">
    <source>
        <dbReference type="SAM" id="Phobius"/>
    </source>
</evidence>
<evidence type="ECO:0000313" key="3">
    <source>
        <dbReference type="Proteomes" id="UP001230426"/>
    </source>
</evidence>
<feature type="transmembrane region" description="Helical" evidence="1">
    <location>
        <begin position="115"/>
        <end position="134"/>
    </location>
</feature>
<protein>
    <recommendedName>
        <fullName evidence="4">DUF2157 domain-containing protein</fullName>
    </recommendedName>
</protein>
<keyword evidence="1" id="KW-0472">Membrane</keyword>
<feature type="transmembrane region" description="Helical" evidence="1">
    <location>
        <begin position="28"/>
        <end position="49"/>
    </location>
</feature>
<dbReference type="RefSeq" id="WP_306856900.1">
    <property type="nucleotide sequence ID" value="NZ_JAUSRB010000001.1"/>
</dbReference>
<keyword evidence="1" id="KW-0812">Transmembrane</keyword>
<feature type="transmembrane region" description="Helical" evidence="1">
    <location>
        <begin position="55"/>
        <end position="72"/>
    </location>
</feature>
<evidence type="ECO:0008006" key="4">
    <source>
        <dbReference type="Google" id="ProtNLM"/>
    </source>
</evidence>
<comment type="caution">
    <text evidence="2">The sequence shown here is derived from an EMBL/GenBank/DDBJ whole genome shotgun (WGS) entry which is preliminary data.</text>
</comment>